<accession>A0A6A6NRJ3</accession>
<feature type="compositionally biased region" description="Polar residues" evidence="1">
    <location>
        <begin position="471"/>
        <end position="483"/>
    </location>
</feature>
<dbReference type="Proteomes" id="UP000799766">
    <property type="component" value="Unassembled WGS sequence"/>
</dbReference>
<feature type="compositionally biased region" description="Acidic residues" evidence="1">
    <location>
        <begin position="1015"/>
        <end position="1034"/>
    </location>
</feature>
<evidence type="ECO:0000313" key="3">
    <source>
        <dbReference type="EMBL" id="KAF2454198.1"/>
    </source>
</evidence>
<dbReference type="InterPro" id="IPR039278">
    <property type="entry name" value="Red1"/>
</dbReference>
<feature type="compositionally biased region" description="Polar residues" evidence="1">
    <location>
        <begin position="880"/>
        <end position="890"/>
    </location>
</feature>
<organism evidence="3 4">
    <name type="scientific">Lineolata rhizophorae</name>
    <dbReference type="NCBI Taxonomy" id="578093"/>
    <lineage>
        <taxon>Eukaryota</taxon>
        <taxon>Fungi</taxon>
        <taxon>Dikarya</taxon>
        <taxon>Ascomycota</taxon>
        <taxon>Pezizomycotina</taxon>
        <taxon>Dothideomycetes</taxon>
        <taxon>Dothideomycetes incertae sedis</taxon>
        <taxon>Lineolatales</taxon>
        <taxon>Lineolataceae</taxon>
        <taxon>Lineolata</taxon>
    </lineage>
</organism>
<feature type="compositionally biased region" description="Low complexity" evidence="1">
    <location>
        <begin position="710"/>
        <end position="719"/>
    </location>
</feature>
<dbReference type="InterPro" id="IPR019607">
    <property type="entry name" value="Putative_zinc-finger_domain"/>
</dbReference>
<keyword evidence="4" id="KW-1185">Reference proteome</keyword>
<feature type="compositionally biased region" description="Polar residues" evidence="1">
    <location>
        <begin position="650"/>
        <end position="660"/>
    </location>
</feature>
<dbReference type="GO" id="GO:0000178">
    <property type="term" value="C:exosome (RNase complex)"/>
    <property type="evidence" value="ECO:0007669"/>
    <property type="project" value="TreeGrafter"/>
</dbReference>
<dbReference type="OrthoDB" id="1922977at2759"/>
<feature type="compositionally biased region" description="Polar residues" evidence="1">
    <location>
        <begin position="238"/>
        <end position="259"/>
    </location>
</feature>
<feature type="region of interest" description="Disordered" evidence="1">
    <location>
        <begin position="1"/>
        <end position="57"/>
    </location>
</feature>
<dbReference type="GO" id="GO:0005634">
    <property type="term" value="C:nucleus"/>
    <property type="evidence" value="ECO:0007669"/>
    <property type="project" value="TreeGrafter"/>
</dbReference>
<feature type="compositionally biased region" description="Low complexity" evidence="1">
    <location>
        <begin position="171"/>
        <end position="189"/>
    </location>
</feature>
<feature type="region of interest" description="Disordered" evidence="1">
    <location>
        <begin position="342"/>
        <end position="375"/>
    </location>
</feature>
<dbReference type="Pfam" id="PF10650">
    <property type="entry name" value="zf-C3H1"/>
    <property type="match status" value="1"/>
</dbReference>
<feature type="compositionally biased region" description="Low complexity" evidence="1">
    <location>
        <begin position="72"/>
        <end position="88"/>
    </location>
</feature>
<dbReference type="EMBL" id="MU001692">
    <property type="protein sequence ID" value="KAF2454198.1"/>
    <property type="molecule type" value="Genomic_DNA"/>
</dbReference>
<gene>
    <name evidence="3" type="ORF">BDY21DRAFT_366311</name>
</gene>
<proteinExistence type="predicted"/>
<dbReference type="PANTHER" id="PTHR21563">
    <property type="entry name" value="ZINC FINGER C3H1 DOMAIN-CONTAINING PROTEIN"/>
    <property type="match status" value="1"/>
</dbReference>
<feature type="region of interest" description="Disordered" evidence="1">
    <location>
        <begin position="391"/>
        <end position="681"/>
    </location>
</feature>
<evidence type="ECO:0000313" key="4">
    <source>
        <dbReference type="Proteomes" id="UP000799766"/>
    </source>
</evidence>
<evidence type="ECO:0000259" key="2">
    <source>
        <dbReference type="Pfam" id="PF10650"/>
    </source>
</evidence>
<reference evidence="3" key="1">
    <citation type="journal article" date="2020" name="Stud. Mycol.">
        <title>101 Dothideomycetes genomes: a test case for predicting lifestyles and emergence of pathogens.</title>
        <authorList>
            <person name="Haridas S."/>
            <person name="Albert R."/>
            <person name="Binder M."/>
            <person name="Bloem J."/>
            <person name="Labutti K."/>
            <person name="Salamov A."/>
            <person name="Andreopoulos B."/>
            <person name="Baker S."/>
            <person name="Barry K."/>
            <person name="Bills G."/>
            <person name="Bluhm B."/>
            <person name="Cannon C."/>
            <person name="Castanera R."/>
            <person name="Culley D."/>
            <person name="Daum C."/>
            <person name="Ezra D."/>
            <person name="Gonzalez J."/>
            <person name="Henrissat B."/>
            <person name="Kuo A."/>
            <person name="Liang C."/>
            <person name="Lipzen A."/>
            <person name="Lutzoni F."/>
            <person name="Magnuson J."/>
            <person name="Mondo S."/>
            <person name="Nolan M."/>
            <person name="Ohm R."/>
            <person name="Pangilinan J."/>
            <person name="Park H.-J."/>
            <person name="Ramirez L."/>
            <person name="Alfaro M."/>
            <person name="Sun H."/>
            <person name="Tritt A."/>
            <person name="Yoshinaga Y."/>
            <person name="Zwiers L.-H."/>
            <person name="Turgeon B."/>
            <person name="Goodwin S."/>
            <person name="Spatafora J."/>
            <person name="Crous P."/>
            <person name="Grigoriev I."/>
        </authorList>
    </citation>
    <scope>NUCLEOTIDE SEQUENCE</scope>
    <source>
        <strain evidence="3">ATCC 16933</strain>
    </source>
</reference>
<feature type="compositionally biased region" description="Polar residues" evidence="1">
    <location>
        <begin position="617"/>
        <end position="633"/>
    </location>
</feature>
<protein>
    <recommendedName>
        <fullName evidence="2">Putative zinc-finger domain-containing protein</fullName>
    </recommendedName>
</protein>
<feature type="compositionally biased region" description="Basic and acidic residues" evidence="1">
    <location>
        <begin position="414"/>
        <end position="435"/>
    </location>
</feature>
<name>A0A6A6NRJ3_9PEZI</name>
<feature type="region of interest" description="Disordered" evidence="1">
    <location>
        <begin position="763"/>
        <end position="791"/>
    </location>
</feature>
<feature type="compositionally biased region" description="Acidic residues" evidence="1">
    <location>
        <begin position="593"/>
        <end position="606"/>
    </location>
</feature>
<evidence type="ECO:0000256" key="1">
    <source>
        <dbReference type="SAM" id="MobiDB-lite"/>
    </source>
</evidence>
<feature type="domain" description="Putative zinc-finger" evidence="2">
    <location>
        <begin position="1127"/>
        <end position="1148"/>
    </location>
</feature>
<feature type="region of interest" description="Disordered" evidence="1">
    <location>
        <begin position="859"/>
        <end position="1050"/>
    </location>
</feature>
<feature type="compositionally biased region" description="Low complexity" evidence="1">
    <location>
        <begin position="348"/>
        <end position="361"/>
    </location>
</feature>
<dbReference type="PANTHER" id="PTHR21563:SF3">
    <property type="entry name" value="ZINC FINGER C3H1 DOMAIN-CONTAINING PROTEIN"/>
    <property type="match status" value="1"/>
</dbReference>
<feature type="region of interest" description="Disordered" evidence="1">
    <location>
        <begin position="702"/>
        <end position="741"/>
    </location>
</feature>
<feature type="region of interest" description="Disordered" evidence="1">
    <location>
        <begin position="71"/>
        <end position="259"/>
    </location>
</feature>
<sequence length="1221" mass="130307">MTSQYAYPAYSQEAAESDRRAFQRPPPPPAQPFPGLTTVGWPPPPPAPHLLHPSHAPDPAAAAAFYRLGGRAPASAEAASAPAAWAQPYHPPPLLPYHQLHDSHRLHAAPPSSASVARPHVSPAKHSRVAELVDSEREEGELSEASENPSPPRADASPSVNSLPKSGPHFASGTSASARGDAAAVASTSSPQTEARNMIVGKHGPKQIGNSSTAVFRRQSDRPDNMSSFQKNRRVTEAPSQSADWPSTIANQQPGPALTNLNPHEVLRKKENAKRFIKALHEHGWGFRQLARLEDFSEMDESYLRQLYRELSLPLPGAESAGKSLAESSRPASVTACKVAQATSTGLPARSTPSAPPTRSSIAPKVPSAANGPVSNDRAEYLKRLAAAKTGKPQLAMQAKASNVSPAPEAQAMSHEEKKKAKTELARAKMKELAAKKAAGQGKGAAGAQSADVPMRSASESSSSLFDPPSQAATPLAQTQQRATVDDDSRSTSASVEEPSKASFHPSPRQEASAPPSAGNAAIPGLTMASPEAQIQVQGPSMKPLATPPAPPVSARKRPVAADFDFSSPKAKHRRPFGQARDSPEESMIIEVSSDDDEDGDGDIVMEDGCMGHGVTSAGSTPSTPLKLQNTMKLPSGSRLSEVPSRPQLARSQTGNSTPHTPLAPDGYGAKAGNNGGIDAQLSAKDREIEALRRAIALKEKIRKEKASRTQTPTAGAMAAPPPSLPAQQQQMSVSERQETPATAFAAQTLVSIAPTPPNLAPSLSVSGGVAQPSGASTPNTEDLGWKRKKREETQSGIFALDAKLTARNSKLEQLKREMAELEAENLREMEDKKKLEQELESLGVDTEGMAHADMKAVREELRIQQEEQEQEEQAQQEASIVQNASTMPSTKEGEVIPPDPVEKINGASDAADTLVAEINKPVEESEDAGNTTANDALMDTDVSMSDAKDSEEESTTNQAPVVEEGDTETKIQREFGILSLDESPIDYEPEEPKFPNVDAVANAIQAASPAESSDGSDSDSSDSDEASSDDSSDDSAQTNASADKQAGHERDMPIADDLVPELQSSQPTYSQSSDVRSAVNQIPFTPYESPLAIFKAYRYHPEFANEVTGGFRSLTYSTKIDPMKTLCIFETMGGACNDPHCKSQHFRDMLLSEPAEMLQAQIGPENPGRTDEERRQYTAGLMQIINALSINDPNILELVGSTIVKYRRDFLKDPSRVLNI</sequence>
<feature type="compositionally biased region" description="Low complexity" evidence="1">
    <location>
        <begin position="108"/>
        <end position="124"/>
    </location>
</feature>
<feature type="compositionally biased region" description="Low complexity" evidence="1">
    <location>
        <begin position="1035"/>
        <end position="1044"/>
    </location>
</feature>
<dbReference type="AlphaFoldDB" id="A0A6A6NRJ3"/>